<reference evidence="1" key="1">
    <citation type="submission" date="2020-08" db="EMBL/GenBank/DDBJ databases">
        <title>Multicomponent nature underlies the extraordinary mechanical properties of spider dragline silk.</title>
        <authorList>
            <person name="Kono N."/>
            <person name="Nakamura H."/>
            <person name="Mori M."/>
            <person name="Yoshida Y."/>
            <person name="Ohtoshi R."/>
            <person name="Malay A.D."/>
            <person name="Moran D.A.P."/>
            <person name="Tomita M."/>
            <person name="Numata K."/>
            <person name="Arakawa K."/>
        </authorList>
    </citation>
    <scope>NUCLEOTIDE SEQUENCE</scope>
</reference>
<proteinExistence type="predicted"/>
<accession>A0A8X6JQD1</accession>
<sequence>MAEISPEPGLCIDQLGSDQDLTILKILESEANLDGTPLVVQSFIWRSISLFYRWNLLLHCSTTNSREAANISWISKLLAFTKVTSNLVNKRYDSCV</sequence>
<comment type="caution">
    <text evidence="1">The sequence shown here is derived from an EMBL/GenBank/DDBJ whole genome shotgun (WGS) entry which is preliminary data.</text>
</comment>
<evidence type="ECO:0000313" key="2">
    <source>
        <dbReference type="Proteomes" id="UP000886998"/>
    </source>
</evidence>
<dbReference type="AlphaFoldDB" id="A0A8X6JQD1"/>
<dbReference type="Proteomes" id="UP000886998">
    <property type="component" value="Unassembled WGS sequence"/>
</dbReference>
<gene>
    <name evidence="1" type="ORF">TNIN_466581</name>
</gene>
<evidence type="ECO:0000313" key="1">
    <source>
        <dbReference type="EMBL" id="GFS29333.1"/>
    </source>
</evidence>
<name>A0A8X6JQD1_9ARAC</name>
<protein>
    <submittedName>
        <fullName evidence="1">Uncharacterized protein</fullName>
    </submittedName>
</protein>
<dbReference type="EMBL" id="BMAV01024000">
    <property type="protein sequence ID" value="GFS29333.1"/>
    <property type="molecule type" value="Genomic_DNA"/>
</dbReference>
<keyword evidence="2" id="KW-1185">Reference proteome</keyword>
<organism evidence="1 2">
    <name type="scientific">Trichonephila inaurata madagascariensis</name>
    <dbReference type="NCBI Taxonomy" id="2747483"/>
    <lineage>
        <taxon>Eukaryota</taxon>
        <taxon>Metazoa</taxon>
        <taxon>Ecdysozoa</taxon>
        <taxon>Arthropoda</taxon>
        <taxon>Chelicerata</taxon>
        <taxon>Arachnida</taxon>
        <taxon>Araneae</taxon>
        <taxon>Araneomorphae</taxon>
        <taxon>Entelegynae</taxon>
        <taxon>Araneoidea</taxon>
        <taxon>Nephilidae</taxon>
        <taxon>Trichonephila</taxon>
        <taxon>Trichonephila inaurata</taxon>
    </lineage>
</organism>